<dbReference type="InterPro" id="IPR010376">
    <property type="entry name" value="GBBH-like_N"/>
</dbReference>
<organism evidence="9 10">
    <name type="scientific">Penaeus vannamei</name>
    <name type="common">Whiteleg shrimp</name>
    <name type="synonym">Litopenaeus vannamei</name>
    <dbReference type="NCBI Taxonomy" id="6689"/>
    <lineage>
        <taxon>Eukaryota</taxon>
        <taxon>Metazoa</taxon>
        <taxon>Ecdysozoa</taxon>
        <taxon>Arthropoda</taxon>
        <taxon>Crustacea</taxon>
        <taxon>Multicrustacea</taxon>
        <taxon>Malacostraca</taxon>
        <taxon>Eumalacostraca</taxon>
        <taxon>Eucarida</taxon>
        <taxon>Decapoda</taxon>
        <taxon>Dendrobranchiata</taxon>
        <taxon>Penaeoidea</taxon>
        <taxon>Penaeidae</taxon>
        <taxon>Penaeus</taxon>
    </lineage>
</organism>
<evidence type="ECO:0000256" key="7">
    <source>
        <dbReference type="SAM" id="MobiDB-lite"/>
    </source>
</evidence>
<evidence type="ECO:0000313" key="9">
    <source>
        <dbReference type="EMBL" id="ROT61981.1"/>
    </source>
</evidence>
<feature type="compositionally biased region" description="Gly residues" evidence="7">
    <location>
        <begin position="243"/>
        <end position="253"/>
    </location>
</feature>
<feature type="region of interest" description="Disordered" evidence="7">
    <location>
        <begin position="54"/>
        <end position="74"/>
    </location>
</feature>
<evidence type="ECO:0000259" key="8">
    <source>
        <dbReference type="Pfam" id="PF06155"/>
    </source>
</evidence>
<keyword evidence="3" id="KW-0479">Metal-binding</keyword>
<proteinExistence type="inferred from homology"/>
<evidence type="ECO:0000256" key="4">
    <source>
        <dbReference type="ARBA" id="ARBA00022964"/>
    </source>
</evidence>
<dbReference type="OrthoDB" id="406634at2759"/>
<dbReference type="InterPro" id="IPR038492">
    <property type="entry name" value="GBBH-like_N_sf"/>
</dbReference>
<protein>
    <submittedName>
        <fullName evidence="9">Putative gamma-butyrobetaine dioxygenase-like</fullName>
    </submittedName>
</protein>
<name>A0A423SCN6_PENVA</name>
<evidence type="ECO:0000256" key="6">
    <source>
        <dbReference type="ARBA" id="ARBA00023004"/>
    </source>
</evidence>
<comment type="similarity">
    <text evidence="2">Belongs to the gamma-BBH/TMLD family.</text>
</comment>
<dbReference type="Proteomes" id="UP000283509">
    <property type="component" value="Unassembled WGS sequence"/>
</dbReference>
<dbReference type="Pfam" id="PF06155">
    <property type="entry name" value="GBBH-like_N"/>
    <property type="match status" value="1"/>
</dbReference>
<evidence type="ECO:0000313" key="10">
    <source>
        <dbReference type="Proteomes" id="UP000283509"/>
    </source>
</evidence>
<reference evidence="9 10" key="1">
    <citation type="submission" date="2018-04" db="EMBL/GenBank/DDBJ databases">
        <authorList>
            <person name="Zhang X."/>
            <person name="Yuan J."/>
            <person name="Li F."/>
            <person name="Xiang J."/>
        </authorList>
    </citation>
    <scope>NUCLEOTIDE SEQUENCE [LARGE SCALE GENOMIC DNA]</scope>
    <source>
        <tissue evidence="9">Muscle</tissue>
    </source>
</reference>
<dbReference type="Gene3D" id="3.30.2020.30">
    <property type="match status" value="1"/>
</dbReference>
<dbReference type="EMBL" id="QCYY01003895">
    <property type="protein sequence ID" value="ROT61981.1"/>
    <property type="molecule type" value="Genomic_DNA"/>
</dbReference>
<reference evidence="9 10" key="2">
    <citation type="submission" date="2019-01" db="EMBL/GenBank/DDBJ databases">
        <title>The decoding of complex shrimp genome reveals the adaptation for benthos swimmer, frequently molting mechanism and breeding impact on genome.</title>
        <authorList>
            <person name="Sun Y."/>
            <person name="Gao Y."/>
            <person name="Yu Y."/>
        </authorList>
    </citation>
    <scope>NUCLEOTIDE SEQUENCE [LARGE SCALE GENOMIC DNA]</scope>
    <source>
        <tissue evidence="9">Muscle</tissue>
    </source>
</reference>
<evidence type="ECO:0000256" key="3">
    <source>
        <dbReference type="ARBA" id="ARBA00022723"/>
    </source>
</evidence>
<keyword evidence="4 9" id="KW-0223">Dioxygenase</keyword>
<feature type="compositionally biased region" description="Low complexity" evidence="7">
    <location>
        <begin position="233"/>
        <end position="242"/>
    </location>
</feature>
<feature type="domain" description="Gamma-butyrobetaine hydroxylase-like N-terminal" evidence="8">
    <location>
        <begin position="109"/>
        <end position="177"/>
    </location>
</feature>
<dbReference type="GO" id="GO:0046872">
    <property type="term" value="F:metal ion binding"/>
    <property type="evidence" value="ECO:0007669"/>
    <property type="project" value="UniProtKB-KW"/>
</dbReference>
<evidence type="ECO:0000256" key="2">
    <source>
        <dbReference type="ARBA" id="ARBA00008654"/>
    </source>
</evidence>
<gene>
    <name evidence="9" type="ORF">C7M84_020197</name>
</gene>
<feature type="region of interest" description="Disordered" evidence="7">
    <location>
        <begin position="231"/>
        <end position="253"/>
    </location>
</feature>
<dbReference type="AlphaFoldDB" id="A0A423SCN6"/>
<accession>A0A423SCN6</accession>
<sequence>MQAGWLSLLRRGGNLLRHSARLVPPLARAGTTTARARPRAFSTVPALCSQLSKRNKSTSVNPDLIRPRPELASTSQGHNTLKVCQLVHRDGIQRWTDRSAHGRSLARREADEFPYVWLRDNCQCHACFHTSASSRLLRVANLSMDVRPREVQVSNDGYFLTVVWGNGHESTYETDWLNERAFNPRQQSIYNNKYRLRPELWDSDMSQRIPRASFDELMEDDAAVLKLLESMESSGSRGVRSSAGGGGAAASQR</sequence>
<comment type="cofactor">
    <cofactor evidence="1">
        <name>Fe(2+)</name>
        <dbReference type="ChEBI" id="CHEBI:29033"/>
    </cofactor>
</comment>
<evidence type="ECO:0000256" key="1">
    <source>
        <dbReference type="ARBA" id="ARBA00001954"/>
    </source>
</evidence>
<dbReference type="FunFam" id="3.30.2020.30:FF:000002">
    <property type="entry name" value="Putative gamma-butyrobetaine dioxygenase"/>
    <property type="match status" value="1"/>
</dbReference>
<keyword evidence="6" id="KW-0408">Iron</keyword>
<keyword evidence="5" id="KW-0560">Oxidoreductase</keyword>
<keyword evidence="10" id="KW-1185">Reference proteome</keyword>
<comment type="caution">
    <text evidence="9">The sequence shown here is derived from an EMBL/GenBank/DDBJ whole genome shotgun (WGS) entry which is preliminary data.</text>
</comment>
<evidence type="ECO:0000256" key="5">
    <source>
        <dbReference type="ARBA" id="ARBA00023002"/>
    </source>
</evidence>
<dbReference type="GO" id="GO:0051213">
    <property type="term" value="F:dioxygenase activity"/>
    <property type="evidence" value="ECO:0007669"/>
    <property type="project" value="UniProtKB-KW"/>
</dbReference>